<evidence type="ECO:0000256" key="2">
    <source>
        <dbReference type="ARBA" id="ARBA00022801"/>
    </source>
</evidence>
<evidence type="ECO:0000256" key="4">
    <source>
        <dbReference type="SAM" id="SignalP"/>
    </source>
</evidence>
<dbReference type="PANTHER" id="PTHR48081:SF8">
    <property type="entry name" value="ALPHA_BETA HYDROLASE FOLD-3 DOMAIN-CONTAINING PROTEIN-RELATED"/>
    <property type="match status" value="1"/>
</dbReference>
<accession>A0A1E3BBK5</accession>
<feature type="domain" description="Alpha/beta hydrolase fold-3" evidence="5">
    <location>
        <begin position="118"/>
        <end position="336"/>
    </location>
</feature>
<feature type="chain" id="PRO_5009123563" description="Alpha/beta hydrolase fold-3 domain-containing protein" evidence="4">
    <location>
        <begin position="19"/>
        <end position="388"/>
    </location>
</feature>
<comment type="similarity">
    <text evidence="1">Belongs to the 'GDXG' lipolytic enzyme family.</text>
</comment>
<organism evidence="6 7">
    <name type="scientific">Aspergillus cristatus</name>
    <name type="common">Chinese Fuzhuan brick tea-fermentation fungus</name>
    <name type="synonym">Eurotium cristatum</name>
    <dbReference type="NCBI Taxonomy" id="573508"/>
    <lineage>
        <taxon>Eukaryota</taxon>
        <taxon>Fungi</taxon>
        <taxon>Dikarya</taxon>
        <taxon>Ascomycota</taxon>
        <taxon>Pezizomycotina</taxon>
        <taxon>Eurotiomycetes</taxon>
        <taxon>Eurotiomycetidae</taxon>
        <taxon>Eurotiales</taxon>
        <taxon>Aspergillaceae</taxon>
        <taxon>Aspergillus</taxon>
        <taxon>Aspergillus subgen. Aspergillus</taxon>
    </lineage>
</organism>
<keyword evidence="2" id="KW-0378">Hydrolase</keyword>
<comment type="caution">
    <text evidence="6">The sequence shown here is derived from an EMBL/GenBank/DDBJ whole genome shotgun (WGS) entry which is preliminary data.</text>
</comment>
<dbReference type="VEuPathDB" id="FungiDB:SI65_06223"/>
<dbReference type="STRING" id="573508.A0A1E3BBK5"/>
<dbReference type="GO" id="GO:0016787">
    <property type="term" value="F:hydrolase activity"/>
    <property type="evidence" value="ECO:0007669"/>
    <property type="project" value="UniProtKB-KW"/>
</dbReference>
<dbReference type="OrthoDB" id="2152029at2759"/>
<dbReference type="InterPro" id="IPR050300">
    <property type="entry name" value="GDXG_lipolytic_enzyme"/>
</dbReference>
<keyword evidence="7" id="KW-1185">Reference proteome</keyword>
<feature type="active site" evidence="3">
    <location>
        <position position="197"/>
    </location>
</feature>
<protein>
    <recommendedName>
        <fullName evidence="5">Alpha/beta hydrolase fold-3 domain-containing protein</fullName>
    </recommendedName>
</protein>
<dbReference type="SUPFAM" id="SSF53474">
    <property type="entry name" value="alpha/beta-Hydrolases"/>
    <property type="match status" value="1"/>
</dbReference>
<gene>
    <name evidence="6" type="ORF">SI65_06223</name>
</gene>
<evidence type="ECO:0000259" key="5">
    <source>
        <dbReference type="Pfam" id="PF07859"/>
    </source>
</evidence>
<dbReference type="Proteomes" id="UP000094569">
    <property type="component" value="Unassembled WGS sequence"/>
</dbReference>
<dbReference type="InterPro" id="IPR029058">
    <property type="entry name" value="AB_hydrolase_fold"/>
</dbReference>
<dbReference type="InterPro" id="IPR033140">
    <property type="entry name" value="Lipase_GDXG_put_SER_AS"/>
</dbReference>
<sequence>MATPLAAVLSSLNLPLLALFYLPPQLRQERDWTYRQALMNKLLKSFLRNYTAVHVKQLLSLKPRFEGDRFAVIEPASPELYTGVAEDKEIVPETIGGTWYPVPYQANEPLVENHHVALHLHGGSYVLGDGRTASCQSLVKTLLSNTPAKYVFSLQYRLACNPNARFPAQLQDLITAYSYLLHTLHIPPSRIVISGDSSGAHLTIALLRYIVDHPSILPAPKCSWLFSPWCDIPEATDTRIWRKSPNYQTEYIPPTFPAWGASQFLKDVEITERVERYVAPLWHPFTVPSPVLVVTGEREVLAPEHIKMAQSLQNMTKDNNSRVELFVENKVPHDVLMVGWILGFHEEAKQCASRAGKFVGQVQTVPEKDQLDQSTHVPGYSLGEINQH</sequence>
<dbReference type="Gene3D" id="3.40.50.1820">
    <property type="entry name" value="alpha/beta hydrolase"/>
    <property type="match status" value="1"/>
</dbReference>
<dbReference type="Pfam" id="PF07859">
    <property type="entry name" value="Abhydrolase_3"/>
    <property type="match status" value="1"/>
</dbReference>
<evidence type="ECO:0000256" key="1">
    <source>
        <dbReference type="ARBA" id="ARBA00010515"/>
    </source>
</evidence>
<proteinExistence type="inferred from homology"/>
<dbReference type="PROSITE" id="PS01174">
    <property type="entry name" value="LIPASE_GDXG_SER"/>
    <property type="match status" value="1"/>
</dbReference>
<name>A0A1E3BBK5_ASPCR</name>
<dbReference type="PANTHER" id="PTHR48081">
    <property type="entry name" value="AB HYDROLASE SUPERFAMILY PROTEIN C4A8.06C"/>
    <property type="match status" value="1"/>
</dbReference>
<feature type="signal peptide" evidence="4">
    <location>
        <begin position="1"/>
        <end position="18"/>
    </location>
</feature>
<evidence type="ECO:0000313" key="7">
    <source>
        <dbReference type="Proteomes" id="UP000094569"/>
    </source>
</evidence>
<dbReference type="InterPro" id="IPR013094">
    <property type="entry name" value="AB_hydrolase_3"/>
</dbReference>
<keyword evidence="4" id="KW-0732">Signal</keyword>
<dbReference type="EMBL" id="JXNT01000006">
    <property type="protein sequence ID" value="ODM18352.1"/>
    <property type="molecule type" value="Genomic_DNA"/>
</dbReference>
<reference evidence="6 7" key="1">
    <citation type="journal article" date="2016" name="BMC Genomics">
        <title>Comparative genomic and transcriptomic analyses of the Fuzhuan brick tea-fermentation fungus Aspergillus cristatus.</title>
        <authorList>
            <person name="Ge Y."/>
            <person name="Wang Y."/>
            <person name="Liu Y."/>
            <person name="Tan Y."/>
            <person name="Ren X."/>
            <person name="Zhang X."/>
            <person name="Hyde K.D."/>
            <person name="Liu Y."/>
            <person name="Liu Z."/>
        </authorList>
    </citation>
    <scope>NUCLEOTIDE SEQUENCE [LARGE SCALE GENOMIC DNA]</scope>
    <source>
        <strain evidence="6 7">GZAAS20.1005</strain>
    </source>
</reference>
<evidence type="ECO:0000313" key="6">
    <source>
        <dbReference type="EMBL" id="ODM18352.1"/>
    </source>
</evidence>
<evidence type="ECO:0000256" key="3">
    <source>
        <dbReference type="PROSITE-ProRule" id="PRU10038"/>
    </source>
</evidence>
<dbReference type="AlphaFoldDB" id="A0A1E3BBK5"/>